<protein>
    <recommendedName>
        <fullName evidence="3">beta-glucosidase</fullName>
        <ecNumber evidence="3">3.2.1.21</ecNumber>
    </recommendedName>
</protein>
<dbReference type="InterPro" id="IPR013783">
    <property type="entry name" value="Ig-like_fold"/>
</dbReference>
<evidence type="ECO:0000256" key="3">
    <source>
        <dbReference type="ARBA" id="ARBA00012744"/>
    </source>
</evidence>
<dbReference type="InterPro" id="IPR002772">
    <property type="entry name" value="Glyco_hydro_3_C"/>
</dbReference>
<dbReference type="SUPFAM" id="SSF52279">
    <property type="entry name" value="Beta-D-glucan exohydrolase, C-terminal domain"/>
    <property type="match status" value="1"/>
</dbReference>
<evidence type="ECO:0000256" key="4">
    <source>
        <dbReference type="ARBA" id="ARBA00022801"/>
    </source>
</evidence>
<dbReference type="Pfam" id="PF01915">
    <property type="entry name" value="Glyco_hydro_3_C"/>
    <property type="match status" value="1"/>
</dbReference>
<name>A0ABR3PHB1_9PEZI</name>
<dbReference type="PANTHER" id="PTHR42715">
    <property type="entry name" value="BETA-GLUCOSIDASE"/>
    <property type="match status" value="1"/>
</dbReference>
<reference evidence="8 9" key="1">
    <citation type="submission" date="2024-07" db="EMBL/GenBank/DDBJ databases">
        <title>Draft sequence of the Neodothiora populina.</title>
        <authorList>
            <person name="Drown D.D."/>
            <person name="Schuette U.S."/>
            <person name="Buechlein A.B."/>
            <person name="Rusch D.R."/>
            <person name="Winton L.W."/>
            <person name="Adams G.A."/>
        </authorList>
    </citation>
    <scope>NUCLEOTIDE SEQUENCE [LARGE SCALE GENOMIC DNA]</scope>
    <source>
        <strain evidence="8 9">CPC 39397</strain>
    </source>
</reference>
<evidence type="ECO:0000256" key="2">
    <source>
        <dbReference type="ARBA" id="ARBA00005336"/>
    </source>
</evidence>
<dbReference type="Gene3D" id="3.40.50.1700">
    <property type="entry name" value="Glycoside hydrolase family 3 C-terminal domain"/>
    <property type="match status" value="1"/>
</dbReference>
<evidence type="ECO:0000313" key="9">
    <source>
        <dbReference type="Proteomes" id="UP001562354"/>
    </source>
</evidence>
<dbReference type="InterPro" id="IPR036881">
    <property type="entry name" value="Glyco_hydro_3_C_sf"/>
</dbReference>
<keyword evidence="9" id="KW-1185">Reference proteome</keyword>
<dbReference type="SMART" id="SM01217">
    <property type="entry name" value="Fn3_like"/>
    <property type="match status" value="1"/>
</dbReference>
<dbReference type="EMBL" id="JBFMKM010000007">
    <property type="protein sequence ID" value="KAL1305437.1"/>
    <property type="molecule type" value="Genomic_DNA"/>
</dbReference>
<proteinExistence type="inferred from homology"/>
<dbReference type="PANTHER" id="PTHR42715:SF3">
    <property type="entry name" value="BETA-GLUCOSIDASE B-RELATED"/>
    <property type="match status" value="1"/>
</dbReference>
<evidence type="ECO:0000259" key="7">
    <source>
        <dbReference type="SMART" id="SM01217"/>
    </source>
</evidence>
<dbReference type="InterPro" id="IPR050288">
    <property type="entry name" value="Cellulose_deg_GH3"/>
</dbReference>
<dbReference type="EC" id="3.2.1.21" evidence="3"/>
<organism evidence="8 9">
    <name type="scientific">Neodothiora populina</name>
    <dbReference type="NCBI Taxonomy" id="2781224"/>
    <lineage>
        <taxon>Eukaryota</taxon>
        <taxon>Fungi</taxon>
        <taxon>Dikarya</taxon>
        <taxon>Ascomycota</taxon>
        <taxon>Pezizomycotina</taxon>
        <taxon>Dothideomycetes</taxon>
        <taxon>Dothideomycetidae</taxon>
        <taxon>Dothideales</taxon>
        <taxon>Dothioraceae</taxon>
        <taxon>Neodothiora</taxon>
    </lineage>
</organism>
<dbReference type="Proteomes" id="UP001562354">
    <property type="component" value="Unassembled WGS sequence"/>
</dbReference>
<dbReference type="InterPro" id="IPR026891">
    <property type="entry name" value="Fn3-like"/>
</dbReference>
<evidence type="ECO:0000313" key="8">
    <source>
        <dbReference type="EMBL" id="KAL1305437.1"/>
    </source>
</evidence>
<dbReference type="GeneID" id="95976022"/>
<dbReference type="Gene3D" id="2.60.40.10">
    <property type="entry name" value="Immunoglobulins"/>
    <property type="match status" value="1"/>
</dbReference>
<evidence type="ECO:0000256" key="5">
    <source>
        <dbReference type="ARBA" id="ARBA00023277"/>
    </source>
</evidence>
<gene>
    <name evidence="8" type="ORF">AAFC00_002320</name>
</gene>
<accession>A0ABR3PHB1</accession>
<keyword evidence="6" id="KW-0326">Glycosidase</keyword>
<sequence>MPWLDKVKAAPQTWYPGQEAGNAIVDVLLGTINPSGRLPVTFPRRIEDTPAFGNFPGDTERLQVYYKEDSFVGYRHYDHYPDSILFPFGLGLSYTTFDVSNAKFSWGHSGESFPVPGNFHASVDITNTGRILGSEVLQVYITPPVDPSGRKTQRKMVGFTKIALEPGNAGVASITFTSDSFAEFDEVKEDWLIVKGEYAVEVATSASKHDVKASSMFSISEDYHFDA</sequence>
<dbReference type="Pfam" id="PF14310">
    <property type="entry name" value="Fn3-like"/>
    <property type="match status" value="1"/>
</dbReference>
<comment type="similarity">
    <text evidence="2">Belongs to the glycosyl hydrolase 3 family.</text>
</comment>
<feature type="domain" description="Fibronectin type III-like" evidence="7">
    <location>
        <begin position="135"/>
        <end position="206"/>
    </location>
</feature>
<keyword evidence="4" id="KW-0378">Hydrolase</keyword>
<evidence type="ECO:0000256" key="6">
    <source>
        <dbReference type="ARBA" id="ARBA00023295"/>
    </source>
</evidence>
<dbReference type="RefSeq" id="XP_069201710.1">
    <property type="nucleotide sequence ID" value="XM_069341622.1"/>
</dbReference>
<comment type="caution">
    <text evidence="8">The sequence shown here is derived from an EMBL/GenBank/DDBJ whole genome shotgun (WGS) entry which is preliminary data.</text>
</comment>
<keyword evidence="5" id="KW-0119">Carbohydrate metabolism</keyword>
<comment type="catalytic activity">
    <reaction evidence="1">
        <text>Hydrolysis of terminal, non-reducing beta-D-glucosyl residues with release of beta-D-glucose.</text>
        <dbReference type="EC" id="3.2.1.21"/>
    </reaction>
</comment>
<evidence type="ECO:0000256" key="1">
    <source>
        <dbReference type="ARBA" id="ARBA00000448"/>
    </source>
</evidence>